<evidence type="ECO:0000313" key="1">
    <source>
        <dbReference type="EMBL" id="SEH64872.1"/>
    </source>
</evidence>
<dbReference type="AlphaFoldDB" id="A0A1H6JW51"/>
<dbReference type="InterPro" id="IPR029035">
    <property type="entry name" value="DHS-like_NAD/FAD-binding_dom"/>
</dbReference>
<protein>
    <submittedName>
        <fullName evidence="1">SIR2-like domain-containing protein</fullName>
    </submittedName>
</protein>
<proteinExistence type="predicted"/>
<dbReference type="OrthoDB" id="5241047at2"/>
<dbReference type="SUPFAM" id="SSF52467">
    <property type="entry name" value="DHS-like NAD/FAD-binding domain"/>
    <property type="match status" value="1"/>
</dbReference>
<organism evidence="1 2">
    <name type="scientific">Mycolicibacterium rutilum</name>
    <name type="common">Mycobacterium rutilum</name>
    <dbReference type="NCBI Taxonomy" id="370526"/>
    <lineage>
        <taxon>Bacteria</taxon>
        <taxon>Bacillati</taxon>
        <taxon>Actinomycetota</taxon>
        <taxon>Actinomycetes</taxon>
        <taxon>Mycobacteriales</taxon>
        <taxon>Mycobacteriaceae</taxon>
        <taxon>Mycolicibacterium</taxon>
    </lineage>
</organism>
<dbReference type="STRING" id="370526.SAMN04489835_2442"/>
<name>A0A1H6JW51_MYCRU</name>
<dbReference type="Proteomes" id="UP000182915">
    <property type="component" value="Chromosome I"/>
</dbReference>
<dbReference type="Pfam" id="PF13289">
    <property type="entry name" value="SIR2_2"/>
    <property type="match status" value="1"/>
</dbReference>
<reference evidence="2" key="1">
    <citation type="submission" date="2016-10" db="EMBL/GenBank/DDBJ databases">
        <authorList>
            <person name="Varghese N."/>
            <person name="Submissions S."/>
        </authorList>
    </citation>
    <scope>NUCLEOTIDE SEQUENCE [LARGE SCALE GENOMIC DNA]</scope>
    <source>
        <strain evidence="2">DSM 45405</strain>
    </source>
</reference>
<keyword evidence="2" id="KW-1185">Reference proteome</keyword>
<evidence type="ECO:0000313" key="2">
    <source>
        <dbReference type="Proteomes" id="UP000182915"/>
    </source>
</evidence>
<sequence>MNCQLPRDLKARYKEGRLIPFIGAGISMSVSWETPDGKSHRGPSWKELVDQAGRMMGFEDPELLRVRGSDLQILEYYRIKSHQQLAELRNWFLNEMRAPDEALRDSAIHTALAQLTNCDLFYTTNYDDFIERSLGLHGRMAYPVAVESHIASAMKKKASGTVADAVEIVKFHGDLSNPERMVLSESDYERRLKLAEVEDQRLLSDVLGRAILFLGYSFRDWNVSYLFRIVNDQFGPLPLAATGRRAYIVVADPSDFEAELFRARNIEVIPIRSSHRTEDTVKIIEGLADA</sequence>
<dbReference type="EMBL" id="LT629971">
    <property type="protein sequence ID" value="SEH64872.1"/>
    <property type="molecule type" value="Genomic_DNA"/>
</dbReference>
<accession>A0A1H6JW51</accession>
<gene>
    <name evidence="1" type="ORF">SAMN04489835_2442</name>
</gene>